<dbReference type="InterPro" id="IPR028082">
    <property type="entry name" value="Peripla_BP_I"/>
</dbReference>
<dbReference type="CDD" id="cd06326">
    <property type="entry name" value="PBP1_ABC_ligand_binding-like"/>
    <property type="match status" value="1"/>
</dbReference>
<dbReference type="EMBL" id="BAAAEW010000052">
    <property type="protein sequence ID" value="GAA0770684.1"/>
    <property type="molecule type" value="Genomic_DNA"/>
</dbReference>
<dbReference type="Proteomes" id="UP001500279">
    <property type="component" value="Unassembled WGS sequence"/>
</dbReference>
<comment type="caution">
    <text evidence="6">The sequence shown here is derived from an EMBL/GenBank/DDBJ whole genome shotgun (WGS) entry which is preliminary data.</text>
</comment>
<dbReference type="InterPro" id="IPR028081">
    <property type="entry name" value="Leu-bd"/>
</dbReference>
<evidence type="ECO:0000259" key="5">
    <source>
        <dbReference type="Pfam" id="PF13458"/>
    </source>
</evidence>
<gene>
    <name evidence="6" type="ORF">GCM10009107_62570</name>
</gene>
<evidence type="ECO:0000313" key="6">
    <source>
        <dbReference type="EMBL" id="GAA0770684.1"/>
    </source>
</evidence>
<dbReference type="Pfam" id="PF13458">
    <property type="entry name" value="Peripla_BP_6"/>
    <property type="match status" value="1"/>
</dbReference>
<evidence type="ECO:0000256" key="2">
    <source>
        <dbReference type="ARBA" id="ARBA00022729"/>
    </source>
</evidence>
<feature type="signal peptide" evidence="4">
    <location>
        <begin position="1"/>
        <end position="28"/>
    </location>
</feature>
<name>A0ABN1KLT0_9BURK</name>
<dbReference type="PANTHER" id="PTHR47235">
    <property type="entry name" value="BLR6548 PROTEIN"/>
    <property type="match status" value="1"/>
</dbReference>
<evidence type="ECO:0000256" key="3">
    <source>
        <dbReference type="SAM" id="MobiDB-lite"/>
    </source>
</evidence>
<keyword evidence="2 4" id="KW-0732">Signal</keyword>
<dbReference type="SUPFAM" id="SSF53822">
    <property type="entry name" value="Periplasmic binding protein-like I"/>
    <property type="match status" value="1"/>
</dbReference>
<reference evidence="6 7" key="1">
    <citation type="journal article" date="2019" name="Int. J. Syst. Evol. Microbiol.">
        <title>The Global Catalogue of Microorganisms (GCM) 10K type strain sequencing project: providing services to taxonomists for standard genome sequencing and annotation.</title>
        <authorList>
            <consortium name="The Broad Institute Genomics Platform"/>
            <consortium name="The Broad Institute Genome Sequencing Center for Infectious Disease"/>
            <person name="Wu L."/>
            <person name="Ma J."/>
        </authorList>
    </citation>
    <scope>NUCLEOTIDE SEQUENCE [LARGE SCALE GENOMIC DNA]</scope>
    <source>
        <strain evidence="6 7">JCM 15503</strain>
    </source>
</reference>
<keyword evidence="7" id="KW-1185">Reference proteome</keyword>
<dbReference type="RefSeq" id="WP_141289803.1">
    <property type="nucleotide sequence ID" value="NZ_BAAAEW010000052.1"/>
</dbReference>
<evidence type="ECO:0000313" key="7">
    <source>
        <dbReference type="Proteomes" id="UP001500279"/>
    </source>
</evidence>
<feature type="region of interest" description="Disordered" evidence="3">
    <location>
        <begin position="360"/>
        <end position="379"/>
    </location>
</feature>
<accession>A0ABN1KLT0</accession>
<comment type="similarity">
    <text evidence="1">Belongs to the leucine-binding protein family.</text>
</comment>
<proteinExistence type="inferred from homology"/>
<feature type="chain" id="PRO_5045350746" description="Leucine-binding protein domain-containing protein" evidence="4">
    <location>
        <begin position="29"/>
        <end position="379"/>
    </location>
</feature>
<sequence>MAGKGSWGLWWAGAWALAASAVASTAAAADLAVLQVAPLTGVSGGLGWHMQVGAQVAFDSVNAAGGINGQRLRLVSVDEDPGHVANQVRALTEKENPVAMLGTVRSATLDELLKRNLLQSLQLPVIGVGSGALAVHRQRDPLVYLTRASHGDELETVFRQMETMQTNRVALLTTDDKDGLELQELAKELAARHGIKLVALAAHPADTAMVEDAVRAIQKVPHQAVVLASNTAAVAYFCKLYRKDRGTGQLVALSSAEATQLAQVVGKEAAHGVMISQVVPNPRNARVELMREFEAAYRKYGPQDIEPTLTMTEAYVNARVLIAALQRMPGTPTRAALAKVLAAGDVMDLSGYRIALHPEQGPRRSTSVSMIDRDGRVVY</sequence>
<organism evidence="6 7">
    <name type="scientific">Ideonella azotifigens</name>
    <dbReference type="NCBI Taxonomy" id="513160"/>
    <lineage>
        <taxon>Bacteria</taxon>
        <taxon>Pseudomonadati</taxon>
        <taxon>Pseudomonadota</taxon>
        <taxon>Betaproteobacteria</taxon>
        <taxon>Burkholderiales</taxon>
        <taxon>Sphaerotilaceae</taxon>
        <taxon>Ideonella</taxon>
    </lineage>
</organism>
<feature type="domain" description="Leucine-binding protein" evidence="5">
    <location>
        <begin position="36"/>
        <end position="351"/>
    </location>
</feature>
<protein>
    <recommendedName>
        <fullName evidence="5">Leucine-binding protein domain-containing protein</fullName>
    </recommendedName>
</protein>
<evidence type="ECO:0000256" key="4">
    <source>
        <dbReference type="SAM" id="SignalP"/>
    </source>
</evidence>
<evidence type="ECO:0000256" key="1">
    <source>
        <dbReference type="ARBA" id="ARBA00010062"/>
    </source>
</evidence>
<dbReference type="Gene3D" id="3.40.50.2300">
    <property type="match status" value="2"/>
</dbReference>
<dbReference type="PANTHER" id="PTHR47235:SF1">
    <property type="entry name" value="BLR6548 PROTEIN"/>
    <property type="match status" value="1"/>
</dbReference>